<dbReference type="AlphaFoldDB" id="F0WQB6"/>
<organism evidence="1">
    <name type="scientific">Albugo laibachii Nc14</name>
    <dbReference type="NCBI Taxonomy" id="890382"/>
    <lineage>
        <taxon>Eukaryota</taxon>
        <taxon>Sar</taxon>
        <taxon>Stramenopiles</taxon>
        <taxon>Oomycota</taxon>
        <taxon>Peronosporomycetes</taxon>
        <taxon>Albuginales</taxon>
        <taxon>Albuginaceae</taxon>
        <taxon>Albugo</taxon>
    </lineage>
</organism>
<evidence type="ECO:0000313" key="1">
    <source>
        <dbReference type="EMBL" id="CCA23524.1"/>
    </source>
</evidence>
<sequence>MFGEGFDSLGIMSYSCLGEGLDSLGNSSIPSRWRYEPRVRSRSELLEERRAERLGMKGLEMPIVSFAHVNKLERDCMQTSGSYFSISELSGCGNGPFTLSELREKRREDRAIAEEERYVFTLASKAREKPSAEELTLWWTKMRDYVEDTSEIEASARLNWNAARKRGLSVDPMKDQCPAAIMERLRLWEGKKAFAEKVTHDSRVGERSSRASRGCRNNQVHSVHTSNILKDGNRNQRAGRKLYIQSIAQRQLLNERIYDQVDDQCTQEFQRIERPQSVGIAPRIESTQTIRCRGFINA</sequence>
<reference evidence="1" key="2">
    <citation type="submission" date="2011-02" db="EMBL/GenBank/DDBJ databases">
        <authorList>
            <person name="MacLean D."/>
        </authorList>
    </citation>
    <scope>NUCLEOTIDE SEQUENCE</scope>
</reference>
<gene>
    <name evidence="1" type="primary">AlNc14C197G8596</name>
    <name evidence="1" type="ORF">ALNC14_096680</name>
</gene>
<dbReference type="HOGENOM" id="CLU_935131_0_0_1"/>
<protein>
    <submittedName>
        <fullName evidence="1">AlNc14C197G8596 protein</fullName>
    </submittedName>
</protein>
<reference evidence="1" key="1">
    <citation type="journal article" date="2011" name="PLoS Biol.">
        <title>Gene gain and loss during evolution of obligate parasitism in the white rust pathogen of Arabidopsis thaliana.</title>
        <authorList>
            <person name="Kemen E."/>
            <person name="Gardiner A."/>
            <person name="Schultz-Larsen T."/>
            <person name="Kemen A.C."/>
            <person name="Balmuth A.L."/>
            <person name="Robert-Seilaniantz A."/>
            <person name="Bailey K."/>
            <person name="Holub E."/>
            <person name="Studholme D.J."/>
            <person name="Maclean D."/>
            <person name="Jones J.D."/>
        </authorList>
    </citation>
    <scope>NUCLEOTIDE SEQUENCE</scope>
</reference>
<proteinExistence type="predicted"/>
<dbReference type="EMBL" id="FR824242">
    <property type="protein sequence ID" value="CCA23524.1"/>
    <property type="molecule type" value="Genomic_DNA"/>
</dbReference>
<accession>F0WQB6</accession>
<name>F0WQB6_9STRA</name>